<gene>
    <name evidence="2" type="ORF">C8N29_102168</name>
</gene>
<feature type="compositionally biased region" description="Polar residues" evidence="1">
    <location>
        <begin position="47"/>
        <end position="62"/>
    </location>
</feature>
<name>A0A2T5J2M4_9GAMM</name>
<evidence type="ECO:0000313" key="2">
    <source>
        <dbReference type="EMBL" id="PTQ90768.1"/>
    </source>
</evidence>
<proteinExistence type="predicted"/>
<keyword evidence="3" id="KW-1185">Reference proteome</keyword>
<dbReference type="AlphaFoldDB" id="A0A2T5J2M4"/>
<dbReference type="OrthoDB" id="6080853at2"/>
<protein>
    <submittedName>
        <fullName evidence="2">Uncharacterized protein</fullName>
    </submittedName>
</protein>
<accession>A0A2T5J2M4</accession>
<dbReference type="EMBL" id="QAON01000002">
    <property type="protein sequence ID" value="PTQ90768.1"/>
    <property type="molecule type" value="Genomic_DNA"/>
</dbReference>
<evidence type="ECO:0000313" key="3">
    <source>
        <dbReference type="Proteomes" id="UP000244223"/>
    </source>
</evidence>
<feature type="region of interest" description="Disordered" evidence="1">
    <location>
        <begin position="47"/>
        <end position="74"/>
    </location>
</feature>
<comment type="caution">
    <text evidence="2">The sequence shown here is derived from an EMBL/GenBank/DDBJ whole genome shotgun (WGS) entry which is preliminary data.</text>
</comment>
<evidence type="ECO:0000256" key="1">
    <source>
        <dbReference type="SAM" id="MobiDB-lite"/>
    </source>
</evidence>
<organism evidence="2 3">
    <name type="scientific">Agitococcus lubricus</name>
    <dbReference type="NCBI Taxonomy" id="1077255"/>
    <lineage>
        <taxon>Bacteria</taxon>
        <taxon>Pseudomonadati</taxon>
        <taxon>Pseudomonadota</taxon>
        <taxon>Gammaproteobacteria</taxon>
        <taxon>Moraxellales</taxon>
        <taxon>Moraxellaceae</taxon>
        <taxon>Agitococcus</taxon>
    </lineage>
</organism>
<dbReference type="RefSeq" id="WP_107864610.1">
    <property type="nucleotide sequence ID" value="NZ_QAON01000002.1"/>
</dbReference>
<sequence>MKKPIIGFGIGVITLTVLALAAQHWLGTDAKERPAFAQLAHENNSADMSGSLTANRMPSPNQVAPAPVSGTDSPLLPLANTQVDAATSMANALKNGDPRSPVIIHDTVQEAASPEELANPKLYAQYEARQNMKLYKGYVAAADTEIPRLQQDIAKAKAMGLKPEQIAEGEEKLRRIQQMRDQLLSEHPEITR</sequence>
<reference evidence="2 3" key="1">
    <citation type="submission" date="2018-04" db="EMBL/GenBank/DDBJ databases">
        <title>Genomic Encyclopedia of Archaeal and Bacterial Type Strains, Phase II (KMG-II): from individual species to whole genera.</title>
        <authorList>
            <person name="Goeker M."/>
        </authorList>
    </citation>
    <scope>NUCLEOTIDE SEQUENCE [LARGE SCALE GENOMIC DNA]</scope>
    <source>
        <strain evidence="2 3">DSM 5822</strain>
    </source>
</reference>
<dbReference type="Proteomes" id="UP000244223">
    <property type="component" value="Unassembled WGS sequence"/>
</dbReference>